<organism evidence="2">
    <name type="scientific">Timema monikensis</name>
    <dbReference type="NCBI Taxonomy" id="170555"/>
    <lineage>
        <taxon>Eukaryota</taxon>
        <taxon>Metazoa</taxon>
        <taxon>Ecdysozoa</taxon>
        <taxon>Arthropoda</taxon>
        <taxon>Hexapoda</taxon>
        <taxon>Insecta</taxon>
        <taxon>Pterygota</taxon>
        <taxon>Neoptera</taxon>
        <taxon>Polyneoptera</taxon>
        <taxon>Phasmatodea</taxon>
        <taxon>Timematodea</taxon>
        <taxon>Timematoidea</taxon>
        <taxon>Timematidae</taxon>
        <taxon>Timema</taxon>
    </lineage>
</organism>
<evidence type="ECO:0000313" key="2">
    <source>
        <dbReference type="EMBL" id="CAD7431920.1"/>
    </source>
</evidence>
<evidence type="ECO:0000256" key="1">
    <source>
        <dbReference type="SAM" id="MobiDB-lite"/>
    </source>
</evidence>
<feature type="region of interest" description="Disordered" evidence="1">
    <location>
        <begin position="84"/>
        <end position="112"/>
    </location>
</feature>
<accession>A0A7R9HR54</accession>
<dbReference type="PANTHER" id="PTHR21435:SF1">
    <property type="entry name" value="MITOCHONDRIAL IMPORT INNER MEMBRANE TRANSLOCASE SUBUNIT TIM29"/>
    <property type="match status" value="1"/>
</dbReference>
<name>A0A7R9HR54_9NEOP</name>
<protein>
    <submittedName>
        <fullName evidence="2">Uncharacterized protein</fullName>
    </submittedName>
</protein>
<feature type="compositionally biased region" description="Basic and acidic residues" evidence="1">
    <location>
        <begin position="84"/>
        <end position="95"/>
    </location>
</feature>
<gene>
    <name evidence="2" type="ORF">TMSB3V08_LOCUS8640</name>
</gene>
<proteinExistence type="predicted"/>
<reference evidence="2" key="1">
    <citation type="submission" date="2020-11" db="EMBL/GenBank/DDBJ databases">
        <authorList>
            <person name="Tran Van P."/>
        </authorList>
    </citation>
    <scope>NUCLEOTIDE SEQUENCE</scope>
</reference>
<sequence>MSVLMKDVNNSQEQFKLMLLTLATLHDRPQINRYNSLPERAVRACRHKVNDSTPHGWLKKLLKFIRKDLEANKIVSMAKSGLDIQEREHKPREPSINDPIPQPPICSSRPIQPETIPTIQQTSPQPKSPPSLTMPELASPKITFRAALYWKNLYLDYREVAVETYSKSKKKPKKTLAIFTGVGILGYCASTTPDELKYRDQLLMSSNDMTLVGESIRNPHASRYLDQVEKYYDLGVVRNISLGILSVMWLDNYDSSCGIYSSQCDYLKPRFTEMIDRVLDVGFLGRWWILHNIMRDFDILKSQVQSSVPLIVCEAVGLKRNQNQPREDK</sequence>
<dbReference type="GO" id="GO:0045039">
    <property type="term" value="P:protein insertion into mitochondrial inner membrane"/>
    <property type="evidence" value="ECO:0007669"/>
    <property type="project" value="TreeGrafter"/>
</dbReference>
<dbReference type="Pfam" id="PF10171">
    <property type="entry name" value="Tim29"/>
    <property type="match status" value="1"/>
</dbReference>
<dbReference type="AlphaFoldDB" id="A0A7R9HR54"/>
<dbReference type="EMBL" id="OB795249">
    <property type="protein sequence ID" value="CAD7431920.1"/>
    <property type="molecule type" value="Genomic_DNA"/>
</dbReference>
<dbReference type="InterPro" id="IPR019322">
    <property type="entry name" value="TIMM29"/>
</dbReference>
<dbReference type="GO" id="GO:0042721">
    <property type="term" value="C:TIM22 mitochondrial import inner membrane insertion complex"/>
    <property type="evidence" value="ECO:0007669"/>
    <property type="project" value="InterPro"/>
</dbReference>
<dbReference type="PANTHER" id="PTHR21435">
    <property type="entry name" value="MITOCHONDRIAL IMPORT INNER MEMBRANE TRANSLOCASE SUBUNIT TIM29"/>
    <property type="match status" value="1"/>
</dbReference>